<dbReference type="AlphaFoldDB" id="A0A3B0VSW1"/>
<dbReference type="EMBL" id="UOEY01000092">
    <property type="protein sequence ID" value="VAW39959.1"/>
    <property type="molecule type" value="Genomic_DNA"/>
</dbReference>
<keyword evidence="2" id="KW-0808">Transferase</keyword>
<dbReference type="GO" id="GO:0031167">
    <property type="term" value="P:rRNA methylation"/>
    <property type="evidence" value="ECO:0007669"/>
    <property type="project" value="InterPro"/>
</dbReference>
<dbReference type="InterPro" id="IPR004398">
    <property type="entry name" value="RNA_MeTrfase_RsmD"/>
</dbReference>
<dbReference type="GO" id="GO:0008168">
    <property type="term" value="F:methyltransferase activity"/>
    <property type="evidence" value="ECO:0007669"/>
    <property type="project" value="UniProtKB-KW"/>
</dbReference>
<name>A0A3B0VSW1_9ZZZZ</name>
<evidence type="ECO:0000313" key="3">
    <source>
        <dbReference type="EMBL" id="VAW39959.1"/>
    </source>
</evidence>
<reference evidence="3" key="1">
    <citation type="submission" date="2018-06" db="EMBL/GenBank/DDBJ databases">
        <authorList>
            <person name="Zhirakovskaya E."/>
        </authorList>
    </citation>
    <scope>NUCLEOTIDE SEQUENCE</scope>
</reference>
<evidence type="ECO:0000256" key="1">
    <source>
        <dbReference type="ARBA" id="ARBA00022603"/>
    </source>
</evidence>
<gene>
    <name evidence="3" type="ORF">MNBD_DELTA04-322</name>
</gene>
<protein>
    <submittedName>
        <fullName evidence="3">Uncharacterized protein</fullName>
    </submittedName>
</protein>
<proteinExistence type="predicted"/>
<dbReference type="GO" id="GO:0003676">
    <property type="term" value="F:nucleic acid binding"/>
    <property type="evidence" value="ECO:0007669"/>
    <property type="project" value="InterPro"/>
</dbReference>
<dbReference type="PANTHER" id="PTHR43542">
    <property type="entry name" value="METHYLTRANSFERASE"/>
    <property type="match status" value="1"/>
</dbReference>
<dbReference type="PANTHER" id="PTHR43542:SF1">
    <property type="entry name" value="METHYLTRANSFERASE"/>
    <property type="match status" value="1"/>
</dbReference>
<dbReference type="InterPro" id="IPR002052">
    <property type="entry name" value="DNA_methylase_N6_adenine_CS"/>
</dbReference>
<dbReference type="InterPro" id="IPR029063">
    <property type="entry name" value="SAM-dependent_MTases_sf"/>
</dbReference>
<dbReference type="Gene3D" id="3.40.50.150">
    <property type="entry name" value="Vaccinia Virus protein VP39"/>
    <property type="match status" value="1"/>
</dbReference>
<dbReference type="Pfam" id="PF03602">
    <property type="entry name" value="Cons_hypoth95"/>
    <property type="match status" value="1"/>
</dbReference>
<dbReference type="SUPFAM" id="SSF53335">
    <property type="entry name" value="S-adenosyl-L-methionine-dependent methyltransferases"/>
    <property type="match status" value="1"/>
</dbReference>
<organism evidence="3">
    <name type="scientific">hydrothermal vent metagenome</name>
    <dbReference type="NCBI Taxonomy" id="652676"/>
    <lineage>
        <taxon>unclassified sequences</taxon>
        <taxon>metagenomes</taxon>
        <taxon>ecological metagenomes</taxon>
    </lineage>
</organism>
<keyword evidence="1" id="KW-0489">Methyltransferase</keyword>
<dbReference type="PROSITE" id="PS00092">
    <property type="entry name" value="N6_MTASE"/>
    <property type="match status" value="1"/>
</dbReference>
<evidence type="ECO:0000256" key="2">
    <source>
        <dbReference type="ARBA" id="ARBA00022679"/>
    </source>
</evidence>
<sequence length="108" mass="12500">MNLQLCFEQPPATIMRLDLNKDSAFQALGNKFSAHHPFDLIFLDPPYEKKLAEKTLLMVEKTGLAAPDGRIIAEERWTEELPEAVGRLRLWKKRRYGETGIRIYRLAT</sequence>
<accession>A0A3B0VSW1</accession>